<evidence type="ECO:0000313" key="3">
    <source>
        <dbReference type="Proteomes" id="UP000601361"/>
    </source>
</evidence>
<dbReference type="Proteomes" id="UP000601361">
    <property type="component" value="Unassembled WGS sequence"/>
</dbReference>
<feature type="transmembrane region" description="Helical" evidence="1">
    <location>
        <begin position="95"/>
        <end position="114"/>
    </location>
</feature>
<evidence type="ECO:0008006" key="4">
    <source>
        <dbReference type="Google" id="ProtNLM"/>
    </source>
</evidence>
<evidence type="ECO:0000256" key="1">
    <source>
        <dbReference type="SAM" id="Phobius"/>
    </source>
</evidence>
<name>A0ABQ1WRN8_9BACT</name>
<feature type="transmembrane region" description="Helical" evidence="1">
    <location>
        <begin position="57"/>
        <end position="75"/>
    </location>
</feature>
<sequence length="129" mass="14066">MWYGGLSLLTIALGVASRRFAPLWPAWVGTYAGDALWALLVFWLVGLGWPRWGSGRVGAVALSFAFGTEFSQLYHAPWLDALRHTWPGSLVLGQGFLWSDLLCYTLGVLAGVGLERVWQGRKSSAVGQA</sequence>
<keyword evidence="1" id="KW-0812">Transmembrane</keyword>
<dbReference type="InterPro" id="IPR021257">
    <property type="entry name" value="DUF2809"/>
</dbReference>
<accession>A0ABQ1WRN8</accession>
<organism evidence="2 3">
    <name type="scientific">Hymenobacter glacieicola</name>
    <dbReference type="NCBI Taxonomy" id="1562124"/>
    <lineage>
        <taxon>Bacteria</taxon>
        <taxon>Pseudomonadati</taxon>
        <taxon>Bacteroidota</taxon>
        <taxon>Cytophagia</taxon>
        <taxon>Cytophagales</taxon>
        <taxon>Hymenobacteraceae</taxon>
        <taxon>Hymenobacter</taxon>
    </lineage>
</organism>
<reference evidence="3" key="1">
    <citation type="journal article" date="2019" name="Int. J. Syst. Evol. Microbiol.">
        <title>The Global Catalogue of Microorganisms (GCM) 10K type strain sequencing project: providing services to taxonomists for standard genome sequencing and annotation.</title>
        <authorList>
            <consortium name="The Broad Institute Genomics Platform"/>
            <consortium name="The Broad Institute Genome Sequencing Center for Infectious Disease"/>
            <person name="Wu L."/>
            <person name="Ma J."/>
        </authorList>
    </citation>
    <scope>NUCLEOTIDE SEQUENCE [LARGE SCALE GENOMIC DNA]</scope>
    <source>
        <strain evidence="3">CGMCC 1.12990</strain>
    </source>
</reference>
<keyword evidence="1" id="KW-1133">Transmembrane helix</keyword>
<comment type="caution">
    <text evidence="2">The sequence shown here is derived from an EMBL/GenBank/DDBJ whole genome shotgun (WGS) entry which is preliminary data.</text>
</comment>
<dbReference type="EMBL" id="BMGS01000004">
    <property type="protein sequence ID" value="GGG42792.1"/>
    <property type="molecule type" value="Genomic_DNA"/>
</dbReference>
<gene>
    <name evidence="2" type="ORF">GCM10011378_18950</name>
</gene>
<proteinExistence type="predicted"/>
<dbReference type="Pfam" id="PF10990">
    <property type="entry name" value="DUF2809"/>
    <property type="match status" value="1"/>
</dbReference>
<feature type="transmembrane region" description="Helical" evidence="1">
    <location>
        <begin position="28"/>
        <end position="45"/>
    </location>
</feature>
<protein>
    <recommendedName>
        <fullName evidence="4">DUF2809 domain-containing protein</fullName>
    </recommendedName>
</protein>
<evidence type="ECO:0000313" key="2">
    <source>
        <dbReference type="EMBL" id="GGG42792.1"/>
    </source>
</evidence>
<keyword evidence="3" id="KW-1185">Reference proteome</keyword>
<keyword evidence="1" id="KW-0472">Membrane</keyword>